<dbReference type="AlphaFoldDB" id="A0A9R0EGW0"/>
<dbReference type="PANTHER" id="PTHR34914">
    <property type="entry name" value="LYMPHOCYTE EXPANSION MOLECULE"/>
    <property type="match status" value="1"/>
</dbReference>
<accession>A0A9R0EGW0</accession>
<dbReference type="GeneID" id="118264123"/>
<dbReference type="RefSeq" id="XP_035432418.1">
    <property type="nucleotide sequence ID" value="XM_035576525.2"/>
</dbReference>
<name>A0A9R0EGW0_SPOFR</name>
<proteinExistence type="predicted"/>
<organism evidence="1 2">
    <name type="scientific">Spodoptera frugiperda</name>
    <name type="common">Fall armyworm</name>
    <dbReference type="NCBI Taxonomy" id="7108"/>
    <lineage>
        <taxon>Eukaryota</taxon>
        <taxon>Metazoa</taxon>
        <taxon>Ecdysozoa</taxon>
        <taxon>Arthropoda</taxon>
        <taxon>Hexapoda</taxon>
        <taxon>Insecta</taxon>
        <taxon>Pterygota</taxon>
        <taxon>Neoptera</taxon>
        <taxon>Endopterygota</taxon>
        <taxon>Lepidoptera</taxon>
        <taxon>Glossata</taxon>
        <taxon>Ditrysia</taxon>
        <taxon>Noctuoidea</taxon>
        <taxon>Noctuidae</taxon>
        <taxon>Amphipyrinae</taxon>
        <taxon>Spodoptera</taxon>
    </lineage>
</organism>
<dbReference type="InterPro" id="IPR033557">
    <property type="entry name" value="CIMAP2"/>
</dbReference>
<sequence>MVVTKSKKKIGFNSTCERFGRVTGHPNLDPSGLYAKHPDGCDPCLYHPIPIHLLCEATHKHKIDKDPWRYKNELEEWGKNLGYRNQKILEQRRWIRSLLGPAWHEVNEVPKYEPACMNVGFGRTPRFKPMLRHAVPDPGAYYKSVPFKAPYGPHSSRPTFEREEPCRFKDTTAKWCLASNRYTIIDKDSIDQKSKKVISIRGPYDLFTGKRDESTIKNHFNTSLKCSAASWPIALKGSLEKYKTSNFGKLNKTNRSKPYRGRNTLIDLAMCPRRPQDPGPTRYITTPPYTFKQYKHGFNSSYDRPPGYKKVVVWPGVGRYKFSTQRSIAGNGHKHVFLSKIERTIGAVIIPPMNTF</sequence>
<evidence type="ECO:0000313" key="1">
    <source>
        <dbReference type="Proteomes" id="UP000829999"/>
    </source>
</evidence>
<evidence type="ECO:0000313" key="2">
    <source>
        <dbReference type="RefSeq" id="XP_035432418.1"/>
    </source>
</evidence>
<dbReference type="Proteomes" id="UP000829999">
    <property type="component" value="Chromosome 25"/>
</dbReference>
<dbReference type="PANTHER" id="PTHR34914:SF1">
    <property type="entry name" value="LYMPHOCYTE EXPANSION MOLECULE"/>
    <property type="match status" value="1"/>
</dbReference>
<reference evidence="2" key="1">
    <citation type="submission" date="2025-08" db="UniProtKB">
        <authorList>
            <consortium name="RefSeq"/>
        </authorList>
    </citation>
    <scope>IDENTIFICATION</scope>
    <source>
        <tissue evidence="2">Whole larval tissue</tissue>
    </source>
</reference>
<protein>
    <submittedName>
        <fullName evidence="2">Uncharacterized protein LOC118264123</fullName>
    </submittedName>
</protein>
<gene>
    <name evidence="2" type="primary">LOC118264123</name>
</gene>
<keyword evidence="1" id="KW-1185">Reference proteome</keyword>
<dbReference type="OrthoDB" id="6275292at2759"/>